<evidence type="ECO:0000313" key="1">
    <source>
        <dbReference type="EMBL" id="DAE20911.1"/>
    </source>
</evidence>
<dbReference type="EMBL" id="BK015703">
    <property type="protein sequence ID" value="DAE20911.1"/>
    <property type="molecule type" value="Genomic_DNA"/>
</dbReference>
<organism evidence="1">
    <name type="scientific">Siphoviridae sp. ctgBD49</name>
    <dbReference type="NCBI Taxonomy" id="2826420"/>
    <lineage>
        <taxon>Viruses</taxon>
        <taxon>Duplodnaviria</taxon>
        <taxon>Heunggongvirae</taxon>
        <taxon>Uroviricota</taxon>
        <taxon>Caudoviricetes</taxon>
    </lineage>
</organism>
<reference evidence="1" key="1">
    <citation type="journal article" date="2021" name="Proc. Natl. Acad. Sci. U.S.A.">
        <title>A Catalog of Tens of Thousands of Viruses from Human Metagenomes Reveals Hidden Associations with Chronic Diseases.</title>
        <authorList>
            <person name="Tisza M.J."/>
            <person name="Buck C.B."/>
        </authorList>
    </citation>
    <scope>NUCLEOTIDE SEQUENCE</scope>
    <source>
        <strain evidence="1">CtgBD49</strain>
    </source>
</reference>
<protein>
    <submittedName>
        <fullName evidence="1">Uncharacterized protein</fullName>
    </submittedName>
</protein>
<accession>A0A8S5QNR7</accession>
<name>A0A8S5QNR7_9CAUD</name>
<proteinExistence type="predicted"/>
<sequence>MKKALALTLILLIVAIPVLAEGWDFASMTTDELIELRNLITDEINLRVKDGYAHVPEGKYMVGTDIDAGDYIFFWAEEYEVYGVGVGLYDSLDSEHDDYIEYHYFDAYGEEVRIRLLDGQCLYVEDSTGIDIRKAEKIIVP</sequence>